<protein>
    <submittedName>
        <fullName evidence="4">ROK family transcriptional regulator</fullName>
    </submittedName>
</protein>
<dbReference type="PANTHER" id="PTHR18964:SF149">
    <property type="entry name" value="BIFUNCTIONAL UDP-N-ACETYLGLUCOSAMINE 2-EPIMERASE_N-ACETYLMANNOSAMINE KINASE"/>
    <property type="match status" value="1"/>
</dbReference>
<dbReference type="GO" id="GO:0042732">
    <property type="term" value="P:D-xylose metabolic process"/>
    <property type="evidence" value="ECO:0007669"/>
    <property type="project" value="UniProtKB-KW"/>
</dbReference>
<evidence type="ECO:0000256" key="3">
    <source>
        <dbReference type="ARBA" id="ARBA00022629"/>
    </source>
</evidence>
<dbReference type="Pfam" id="PF00480">
    <property type="entry name" value="ROK"/>
    <property type="match status" value="1"/>
</dbReference>
<evidence type="ECO:0000313" key="5">
    <source>
        <dbReference type="Proteomes" id="UP000659630"/>
    </source>
</evidence>
<name>A0A923IDX4_9FIRM</name>
<dbReference type="Pfam" id="PF13412">
    <property type="entry name" value="HTH_24"/>
    <property type="match status" value="1"/>
</dbReference>
<dbReference type="Gene3D" id="1.10.10.10">
    <property type="entry name" value="Winged helix-like DNA-binding domain superfamily/Winged helix DNA-binding domain"/>
    <property type="match status" value="1"/>
</dbReference>
<dbReference type="InterPro" id="IPR000600">
    <property type="entry name" value="ROK"/>
</dbReference>
<sequence length="373" mass="40499">MDNFSLADIRKKNYADVYRYIYRQRRVSKQDIAGALRMSLPTVTQHLAALTKDGLISRQGQMASSIGRKAAAYEAIAQARLAVGAEILRDRVTVVLLDLYGEVFGRIAAELPFEQTDAYFCALASLTQELLASCGAEPKQVLGAGLGLQSLVSEDGQRVLYGQILHCTGMTADRLGQLLPFPCRFVHDAECAAALELWRTPSLTDALYLSLGQHLGGAIIMDGGIKSGRTGRTGAFEHMTLSEGGKLCYCGKRGCMECYCSAGALLDGAGSLEEFFTALHRGDAAVQARWERYLDYLALAINNLHMVLDSPVLLGGHVAPFLTEQDLDALFARIQRRTAFPESENFLRVGAQEPDVVALGAAIPFVRDFLAGL</sequence>
<evidence type="ECO:0000313" key="4">
    <source>
        <dbReference type="EMBL" id="MBC5580652.1"/>
    </source>
</evidence>
<keyword evidence="3" id="KW-0859">Xylose metabolism</keyword>
<keyword evidence="5" id="KW-1185">Reference proteome</keyword>
<evidence type="ECO:0000256" key="2">
    <source>
        <dbReference type="ARBA" id="ARBA00006479"/>
    </source>
</evidence>
<accession>A0A923IDX4</accession>
<dbReference type="RefSeq" id="WP_186886991.1">
    <property type="nucleotide sequence ID" value="NZ_JACONZ010000001.1"/>
</dbReference>
<dbReference type="InterPro" id="IPR036388">
    <property type="entry name" value="WH-like_DNA-bd_sf"/>
</dbReference>
<keyword evidence="3" id="KW-0119">Carbohydrate metabolism</keyword>
<dbReference type="Gene3D" id="3.30.420.40">
    <property type="match status" value="2"/>
</dbReference>
<dbReference type="PANTHER" id="PTHR18964">
    <property type="entry name" value="ROK (REPRESSOR, ORF, KINASE) FAMILY"/>
    <property type="match status" value="1"/>
</dbReference>
<gene>
    <name evidence="4" type="ORF">H8S23_03950</name>
</gene>
<dbReference type="AlphaFoldDB" id="A0A923IDX4"/>
<dbReference type="InterPro" id="IPR043129">
    <property type="entry name" value="ATPase_NBD"/>
</dbReference>
<comment type="function">
    <text evidence="1">Transcriptional repressor of xylose-utilizing enzymes.</text>
</comment>
<dbReference type="EMBL" id="JACONZ010000001">
    <property type="protein sequence ID" value="MBC5580652.1"/>
    <property type="molecule type" value="Genomic_DNA"/>
</dbReference>
<comment type="caution">
    <text evidence="4">The sequence shown here is derived from an EMBL/GenBank/DDBJ whole genome shotgun (WGS) entry which is preliminary data.</text>
</comment>
<comment type="similarity">
    <text evidence="2">Belongs to the ROK (NagC/XylR) family.</text>
</comment>
<dbReference type="Proteomes" id="UP000659630">
    <property type="component" value="Unassembled WGS sequence"/>
</dbReference>
<dbReference type="SUPFAM" id="SSF53067">
    <property type="entry name" value="Actin-like ATPase domain"/>
    <property type="match status" value="2"/>
</dbReference>
<dbReference type="SUPFAM" id="SSF46785">
    <property type="entry name" value="Winged helix' DNA-binding domain"/>
    <property type="match status" value="1"/>
</dbReference>
<reference evidence="4" key="1">
    <citation type="submission" date="2020-08" db="EMBL/GenBank/DDBJ databases">
        <title>Genome public.</title>
        <authorList>
            <person name="Liu C."/>
            <person name="Sun Q."/>
        </authorList>
    </citation>
    <scope>NUCLEOTIDE SEQUENCE</scope>
    <source>
        <strain evidence="4">BX8</strain>
    </source>
</reference>
<organism evidence="4 5">
    <name type="scientific">Anaerofilum hominis</name>
    <dbReference type="NCBI Taxonomy" id="2763016"/>
    <lineage>
        <taxon>Bacteria</taxon>
        <taxon>Bacillati</taxon>
        <taxon>Bacillota</taxon>
        <taxon>Clostridia</taxon>
        <taxon>Eubacteriales</taxon>
        <taxon>Oscillospiraceae</taxon>
        <taxon>Anaerofilum</taxon>
    </lineage>
</organism>
<dbReference type="InterPro" id="IPR036390">
    <property type="entry name" value="WH_DNA-bd_sf"/>
</dbReference>
<evidence type="ECO:0000256" key="1">
    <source>
        <dbReference type="ARBA" id="ARBA00002486"/>
    </source>
</evidence>
<proteinExistence type="inferred from homology"/>